<dbReference type="Gene3D" id="1.10.238.10">
    <property type="entry name" value="EF-hand"/>
    <property type="match status" value="5"/>
</dbReference>
<dbReference type="PANTHER" id="PTHR22656:SF1">
    <property type="entry name" value="EF-HAND CALCIUM-BINDING DOMAIN-CONTAINING PROTEIN 13"/>
    <property type="match status" value="1"/>
</dbReference>
<keyword evidence="2" id="KW-0677">Repeat</keyword>
<dbReference type="Pfam" id="PF13833">
    <property type="entry name" value="EF-hand_8"/>
    <property type="match status" value="1"/>
</dbReference>
<evidence type="ECO:0000313" key="7">
    <source>
        <dbReference type="RefSeq" id="XP_010854866.1"/>
    </source>
</evidence>
<evidence type="ECO:0000256" key="2">
    <source>
        <dbReference type="ARBA" id="ARBA00022737"/>
    </source>
</evidence>
<dbReference type="SUPFAM" id="SSF47473">
    <property type="entry name" value="EF-hand"/>
    <property type="match status" value="5"/>
</dbReference>
<dbReference type="InterPro" id="IPR011992">
    <property type="entry name" value="EF-hand-dom_pair"/>
</dbReference>
<dbReference type="InterPro" id="IPR018247">
    <property type="entry name" value="EF_Hand_1_Ca_BS"/>
</dbReference>
<organism evidence="6 7">
    <name type="scientific">Bison bison bison</name>
    <name type="common">North American plains bison</name>
    <dbReference type="NCBI Taxonomy" id="43346"/>
    <lineage>
        <taxon>Eukaryota</taxon>
        <taxon>Metazoa</taxon>
        <taxon>Chordata</taxon>
        <taxon>Craniata</taxon>
        <taxon>Vertebrata</taxon>
        <taxon>Euteleostomi</taxon>
        <taxon>Mammalia</taxon>
        <taxon>Eutheria</taxon>
        <taxon>Laurasiatheria</taxon>
        <taxon>Artiodactyla</taxon>
        <taxon>Ruminantia</taxon>
        <taxon>Pecora</taxon>
        <taxon>Bovidae</taxon>
        <taxon>Bovinae</taxon>
        <taxon>Bison</taxon>
    </lineage>
</organism>
<evidence type="ECO:0000256" key="1">
    <source>
        <dbReference type="ARBA" id="ARBA00022723"/>
    </source>
</evidence>
<dbReference type="CTD" id="124989"/>
<feature type="domain" description="EF-hand" evidence="5">
    <location>
        <begin position="634"/>
        <end position="662"/>
    </location>
</feature>
<dbReference type="GeneID" id="105000619"/>
<dbReference type="RefSeq" id="XP_010854866.1">
    <property type="nucleotide sequence ID" value="XM_010856564.1"/>
</dbReference>
<dbReference type="OrthoDB" id="429467at2759"/>
<dbReference type="PANTHER" id="PTHR22656">
    <property type="entry name" value="EF-HAND CALCIUM-BINDING DOMAIN-CONTAINING PROTEIN 13"/>
    <property type="match status" value="1"/>
</dbReference>
<dbReference type="Proteomes" id="UP000515208">
    <property type="component" value="Unplaced"/>
</dbReference>
<feature type="domain" description="EF-hand" evidence="5">
    <location>
        <begin position="525"/>
        <end position="553"/>
    </location>
</feature>
<proteinExistence type="predicted"/>
<feature type="domain" description="EF-hand" evidence="5">
    <location>
        <begin position="489"/>
        <end position="517"/>
    </location>
</feature>
<protein>
    <submittedName>
        <fullName evidence="7">EF-hand calcium-binding domain-containing protein 13</fullName>
    </submittedName>
</protein>
<sequence>METKGHLFCQGEENTDSSDDDCNSVAADLLSRDIDSKKYIKFSKTTEKRISPEIRGLSPEHTKKYETSIFLLGEEKSSNFLGEKKGRRKKSLQVQLHTKRTEVAPLSVKEKMTRKESSLCKLPSQCSIHKTLSPLDRSSSVIRKDEKPSNLYQTLYDEVPEGRFYSEELSALQKACKIFSKIRGGKIYVNDLPMIHRVLKISISDTEMRKALKTIDIDAFQNALKIFHRIKGGRVPVSEVDKVLDSMDILVVPETLQEVIKYADINSNQMVDIGDIIFTLDELQQEYENISIMEGTALDEATSRKLSNVSGCYPQYRKKSILSSGLSESSLFQKSNTKSLQNHKIMSENDDYEFKRPKNILQIRKFQDEIDSSDIEFQEPYSKDGMNFKKSSEKDEIHDSKSKPQDLKHVSGLKKSLDKSDIFSIPKLQKPAVRRSSSLLKQVSSKEKTAINALGNVCETIKKLQENYIDAEELQSILPSIGITLSDKEFKKIVTETARNENGMVKLDDFVSAVSKEQNLPEYDVLTDVIKAIDKIKDENIDYGDLNTCLQNLGVYLSKPEFQKITELTEVGETKKVNFKQFVDTMMSNTERFSEQLVLPDTIENFHNLSKEKMSAPDLWNTLSNLNNNLNKDEFMTALKLATADESDKVQIEEFAKVVKEMHDTSKLEESQETVLAVNLPEDDMIPGKNLEGFLGDIGIKSPKEEVEKILQSDFVSEDNMVNVKDYMKTLSDTQKFSNFIGTEDPWNIVNSVSDGKVAVKDFLPTLEKPLSKEQLRNSATDGIHTALHTVSSMNWNRIQAKDLKDALDELSISVKPEEHQMLEKTLDVDEKGHVSLKSALLALKSSKRFQDFKEVNKLANALDKVTNEKVDIDDIQPILSGLGVYFPEEELQQMLSSVSVDNEGKVDLKDFLIRLSQTPYFTKGSKLEGPMKALASIRKNMADPDDLGSMMKNIGVPLPQDVIQSALKNVTIMDDGMVNLEEFMGNLVNSGFSSPPETDEKRNQLKLMDTVNTLKGKVNTPKLSNVLEKMEVELTNKEFQNPSEHLPVDTERKINQMSPTDTMEALKGEMVDIRDLDSILGNMHIELTKEELGELRRNLPINGGEVDLSDMDNVMQNMGIEPTPKEHLELVNFFQFMLCLTYLIAQGKTDLKTLMDTVQVITGGEVDLSDMDNVMQNMGIEPTPKEHLELVNLLPVYATSDGKIYKNRLLNCVKATKGLQVDVQDLDAILGNMAVKLTTDEPTDLTPYIPVDGEVVNDMKKVPGNMGVELKEKKHELVNNVPINGGKVNVSTLDSILGEMRIKLIEKEKEKLTENLLANAILIQFMASATIRLG</sequence>
<evidence type="ECO:0000313" key="6">
    <source>
        <dbReference type="Proteomes" id="UP000515208"/>
    </source>
</evidence>
<feature type="compositionally biased region" description="Basic and acidic residues" evidence="4">
    <location>
        <begin position="386"/>
        <end position="413"/>
    </location>
</feature>
<feature type="domain" description="EF-hand" evidence="5">
    <location>
        <begin position="891"/>
        <end position="919"/>
    </location>
</feature>
<gene>
    <name evidence="7" type="primary">EFCAB13</name>
</gene>
<reference evidence="7" key="1">
    <citation type="submission" date="2025-08" db="UniProtKB">
        <authorList>
            <consortium name="RefSeq"/>
        </authorList>
    </citation>
    <scope>IDENTIFICATION</scope>
    <source>
        <tissue evidence="7">Blood</tissue>
    </source>
</reference>
<keyword evidence="3" id="KW-0106">Calcium</keyword>
<dbReference type="GO" id="GO:0005509">
    <property type="term" value="F:calcium ion binding"/>
    <property type="evidence" value="ECO:0007669"/>
    <property type="project" value="InterPro"/>
</dbReference>
<keyword evidence="1" id="KW-0479">Metal-binding</keyword>
<dbReference type="InterPro" id="IPR002048">
    <property type="entry name" value="EF_hand_dom"/>
</dbReference>
<dbReference type="PROSITE" id="PS00018">
    <property type="entry name" value="EF_HAND_1"/>
    <property type="match status" value="1"/>
</dbReference>
<evidence type="ECO:0000256" key="4">
    <source>
        <dbReference type="SAM" id="MobiDB-lite"/>
    </source>
</evidence>
<keyword evidence="6" id="KW-1185">Reference proteome</keyword>
<feature type="domain" description="EF-hand" evidence="5">
    <location>
        <begin position="255"/>
        <end position="283"/>
    </location>
</feature>
<evidence type="ECO:0000259" key="5">
    <source>
        <dbReference type="SMART" id="SM00054"/>
    </source>
</evidence>
<dbReference type="SMART" id="SM00054">
    <property type="entry name" value="EFh"/>
    <property type="match status" value="5"/>
</dbReference>
<accession>A0A6P3IKL5</accession>
<name>A0A6P3IKL5_BISBB</name>
<feature type="region of interest" description="Disordered" evidence="4">
    <location>
        <begin position="380"/>
        <end position="413"/>
    </location>
</feature>
<evidence type="ECO:0000256" key="3">
    <source>
        <dbReference type="ARBA" id="ARBA00022837"/>
    </source>
</evidence>
<dbReference type="KEGG" id="bbis:105000619"/>
<feature type="region of interest" description="Disordered" evidence="4">
    <location>
        <begin position="1"/>
        <end position="21"/>
    </location>
</feature>